<proteinExistence type="predicted"/>
<gene>
    <name evidence="1" type="ORF">H9632_07115</name>
</gene>
<reference evidence="1 2" key="1">
    <citation type="submission" date="2020-08" db="EMBL/GenBank/DDBJ databases">
        <title>A Genomic Blueprint of the Chicken Gut Microbiome.</title>
        <authorList>
            <person name="Gilroy R."/>
            <person name="Ravi A."/>
            <person name="Getino M."/>
            <person name="Pursley I."/>
            <person name="Horton D.L."/>
            <person name="Alikhan N.-F."/>
            <person name="Baker D."/>
            <person name="Gharbi K."/>
            <person name="Hall N."/>
            <person name="Watson M."/>
            <person name="Adriaenssens E.M."/>
            <person name="Foster-Nyarko E."/>
            <person name="Jarju S."/>
            <person name="Secka A."/>
            <person name="Antonio M."/>
            <person name="Oren A."/>
            <person name="Chaudhuri R."/>
            <person name="La Ragione R.M."/>
            <person name="Hildebrand F."/>
            <person name="Pallen M.J."/>
        </authorList>
    </citation>
    <scope>NUCLEOTIDE SEQUENCE [LARGE SCALE GENOMIC DNA]</scope>
    <source>
        <strain evidence="1 2">Sa1YVA6</strain>
    </source>
</reference>
<evidence type="ECO:0000313" key="2">
    <source>
        <dbReference type="Proteomes" id="UP000600565"/>
    </source>
</evidence>
<dbReference type="Proteomes" id="UP000600565">
    <property type="component" value="Unassembled WGS sequence"/>
</dbReference>
<sequence length="120" mass="13761">MCYLLLQFAIFKAIDEKIIAYEIEKQAQLTFKGINNFFGVTSIEPNPPENTNPTGDDEIMLTETGRQEIRALMRKARDKGIINVEVHTVTKINQYSDMQQLSYQATIISNKLKPYTCKKV</sequence>
<accession>A0ABR8XLM9</accession>
<name>A0ABR8XLM9_9BACL</name>
<dbReference type="EMBL" id="JACSPW010000005">
    <property type="protein sequence ID" value="MBD8032833.1"/>
    <property type="molecule type" value="Genomic_DNA"/>
</dbReference>
<keyword evidence="2" id="KW-1185">Reference proteome</keyword>
<protein>
    <submittedName>
        <fullName evidence="1">Uncharacterized protein</fullName>
    </submittedName>
</protein>
<evidence type="ECO:0000313" key="1">
    <source>
        <dbReference type="EMBL" id="MBD8032833.1"/>
    </source>
</evidence>
<organism evidence="1 2">
    <name type="scientific">Solibacillus merdavium</name>
    <dbReference type="NCBI Taxonomy" id="2762218"/>
    <lineage>
        <taxon>Bacteria</taxon>
        <taxon>Bacillati</taxon>
        <taxon>Bacillota</taxon>
        <taxon>Bacilli</taxon>
        <taxon>Bacillales</taxon>
        <taxon>Caryophanaceae</taxon>
        <taxon>Solibacillus</taxon>
    </lineage>
</organism>
<comment type="caution">
    <text evidence="1">The sequence shown here is derived from an EMBL/GenBank/DDBJ whole genome shotgun (WGS) entry which is preliminary data.</text>
</comment>